<proteinExistence type="predicted"/>
<feature type="non-terminal residue" evidence="2">
    <location>
        <position position="218"/>
    </location>
</feature>
<sequence length="218" mass="21821">MAVTVPSGQRRRLSSSGSARTAGAELLPAAPCSDSDSQIEMGTVQFWPAASSEVVQSSSTTSQSPNAPKRVLSLLLKIQPWGNAKSARLRAILGLAGPYTSAQGSGPQPPQAQEAWLVNSVLSGDGCVVLEVTDTDDLPLRKAHVASASTAVRSGLHAPSRISTPSGCSEADEAGGCSSDDDASELDTESDPLAPVRGAAPAPGPAAPPAAAAAAAAT</sequence>
<dbReference type="AlphaFoldDB" id="A0A8J4G9V3"/>
<feature type="region of interest" description="Disordered" evidence="1">
    <location>
        <begin position="149"/>
        <end position="218"/>
    </location>
</feature>
<feature type="compositionally biased region" description="Low complexity" evidence="1">
    <location>
        <begin position="14"/>
        <end position="24"/>
    </location>
</feature>
<organism evidence="2 3">
    <name type="scientific">Volvox reticuliferus</name>
    <dbReference type="NCBI Taxonomy" id="1737510"/>
    <lineage>
        <taxon>Eukaryota</taxon>
        <taxon>Viridiplantae</taxon>
        <taxon>Chlorophyta</taxon>
        <taxon>core chlorophytes</taxon>
        <taxon>Chlorophyceae</taxon>
        <taxon>CS clade</taxon>
        <taxon>Chlamydomonadales</taxon>
        <taxon>Volvocaceae</taxon>
        <taxon>Volvox</taxon>
    </lineage>
</organism>
<dbReference type="EMBL" id="BNCQ01000012">
    <property type="protein sequence ID" value="GIM02757.1"/>
    <property type="molecule type" value="Genomic_DNA"/>
</dbReference>
<protein>
    <submittedName>
        <fullName evidence="2">Uncharacterized protein</fullName>
    </submittedName>
</protein>
<feature type="region of interest" description="Disordered" evidence="1">
    <location>
        <begin position="1"/>
        <end position="36"/>
    </location>
</feature>
<accession>A0A8J4G9V3</accession>
<evidence type="ECO:0000256" key="1">
    <source>
        <dbReference type="SAM" id="MobiDB-lite"/>
    </source>
</evidence>
<feature type="compositionally biased region" description="Acidic residues" evidence="1">
    <location>
        <begin position="179"/>
        <end position="190"/>
    </location>
</feature>
<gene>
    <name evidence="2" type="ORF">Vretimale_7598</name>
</gene>
<feature type="compositionally biased region" description="Low complexity" evidence="1">
    <location>
        <begin position="209"/>
        <end position="218"/>
    </location>
</feature>
<reference evidence="2" key="1">
    <citation type="journal article" date="2021" name="Proc. Natl. Acad. Sci. U.S.A.">
        <title>Three genomes in the algal genus Volvox reveal the fate of a haploid sex-determining region after a transition to homothallism.</title>
        <authorList>
            <person name="Yamamoto K."/>
            <person name="Hamaji T."/>
            <person name="Kawai-Toyooka H."/>
            <person name="Matsuzaki R."/>
            <person name="Takahashi F."/>
            <person name="Nishimura Y."/>
            <person name="Kawachi M."/>
            <person name="Noguchi H."/>
            <person name="Minakuchi Y."/>
            <person name="Umen J.G."/>
            <person name="Toyoda A."/>
            <person name="Nozaki H."/>
        </authorList>
    </citation>
    <scope>NUCLEOTIDE SEQUENCE</scope>
    <source>
        <strain evidence="2">NIES-3785</strain>
    </source>
</reference>
<comment type="caution">
    <text evidence="2">The sequence shown here is derived from an EMBL/GenBank/DDBJ whole genome shotgun (WGS) entry which is preliminary data.</text>
</comment>
<evidence type="ECO:0000313" key="2">
    <source>
        <dbReference type="EMBL" id="GIM02757.1"/>
    </source>
</evidence>
<dbReference type="Proteomes" id="UP000722791">
    <property type="component" value="Unassembled WGS sequence"/>
</dbReference>
<name>A0A8J4G9V3_9CHLO</name>
<evidence type="ECO:0000313" key="3">
    <source>
        <dbReference type="Proteomes" id="UP000722791"/>
    </source>
</evidence>